<dbReference type="AlphaFoldDB" id="A0A840FZC1"/>
<dbReference type="RefSeq" id="WP_184415052.1">
    <property type="nucleotide sequence ID" value="NZ_JACIGE010000005.1"/>
</dbReference>
<dbReference type="Gene3D" id="3.40.605.10">
    <property type="entry name" value="Aldehyde Dehydrogenase, Chain A, domain 1"/>
    <property type="match status" value="1"/>
</dbReference>
<evidence type="ECO:0000313" key="4">
    <source>
        <dbReference type="Proteomes" id="UP000587070"/>
    </source>
</evidence>
<evidence type="ECO:0000313" key="3">
    <source>
        <dbReference type="EMBL" id="MBB4247467.1"/>
    </source>
</evidence>
<evidence type="ECO:0000256" key="1">
    <source>
        <dbReference type="ARBA" id="ARBA00023002"/>
    </source>
</evidence>
<dbReference type="Pfam" id="PF00171">
    <property type="entry name" value="Aldedh"/>
    <property type="match status" value="1"/>
</dbReference>
<feature type="domain" description="Aldehyde dehydrogenase" evidence="2">
    <location>
        <begin position="26"/>
        <end position="230"/>
    </location>
</feature>
<dbReference type="PANTHER" id="PTHR43866:SF4">
    <property type="entry name" value="MALONATE-SEMIALDEHYDE DEHYDROGENASE"/>
    <property type="match status" value="1"/>
</dbReference>
<sequence length="234" mass="23003">MSGSHDALVIPLWIGGHAYLTMVQEFCEVRDAASGEVLRRTPLAGASEAQAAADAALQAKPAWAALAANERAAHCVAAAEVLAGYAEHFAGLIGAESGFDAATASAEIAAAVAALYGASAATDAVTAPGVLALVAGRGSPLAAPLARALPALLAGSALVFRPSPHEPSALFALAEVLAEAGLPGGVFNVVHGDEAAVAGLCSAAGIDAIACVGEAGFRERVAAIAARHGRSLLA</sequence>
<name>A0A840FZC1_RHOTE</name>
<gene>
    <name evidence="3" type="ORF">GGD90_001838</name>
</gene>
<protein>
    <submittedName>
        <fullName evidence="3">Acyl-CoA reductase-like NAD-dependent aldehyde dehydrogenase</fullName>
    </submittedName>
</protein>
<keyword evidence="1" id="KW-0560">Oxidoreductase</keyword>
<dbReference type="PANTHER" id="PTHR43866">
    <property type="entry name" value="MALONATE-SEMIALDEHYDE DEHYDROGENASE"/>
    <property type="match status" value="1"/>
</dbReference>
<dbReference type="Proteomes" id="UP000587070">
    <property type="component" value="Unassembled WGS sequence"/>
</dbReference>
<proteinExistence type="predicted"/>
<accession>A0A840FZC1</accession>
<dbReference type="InterPro" id="IPR010061">
    <property type="entry name" value="MeMal-semiAld_DH"/>
</dbReference>
<dbReference type="SUPFAM" id="SSF53720">
    <property type="entry name" value="ALDH-like"/>
    <property type="match status" value="1"/>
</dbReference>
<dbReference type="GO" id="GO:0006574">
    <property type="term" value="P:L-valine catabolic process"/>
    <property type="evidence" value="ECO:0007669"/>
    <property type="project" value="TreeGrafter"/>
</dbReference>
<organism evidence="3 4">
    <name type="scientific">Rhodocyclus tenuis</name>
    <name type="common">Rhodospirillum tenue</name>
    <dbReference type="NCBI Taxonomy" id="1066"/>
    <lineage>
        <taxon>Bacteria</taxon>
        <taxon>Pseudomonadati</taxon>
        <taxon>Pseudomonadota</taxon>
        <taxon>Betaproteobacteria</taxon>
        <taxon>Rhodocyclales</taxon>
        <taxon>Rhodocyclaceae</taxon>
        <taxon>Rhodocyclus</taxon>
    </lineage>
</organism>
<dbReference type="InterPro" id="IPR016161">
    <property type="entry name" value="Ald_DH/histidinol_DH"/>
</dbReference>
<comment type="caution">
    <text evidence="3">The sequence shown here is derived from an EMBL/GenBank/DDBJ whole genome shotgun (WGS) entry which is preliminary data.</text>
</comment>
<evidence type="ECO:0000259" key="2">
    <source>
        <dbReference type="Pfam" id="PF00171"/>
    </source>
</evidence>
<keyword evidence="4" id="KW-1185">Reference proteome</keyword>
<dbReference type="GO" id="GO:0004491">
    <property type="term" value="F:methylmalonate-semialdehyde dehydrogenase (acylating, NAD) activity"/>
    <property type="evidence" value="ECO:0007669"/>
    <property type="project" value="InterPro"/>
</dbReference>
<dbReference type="InterPro" id="IPR016162">
    <property type="entry name" value="Ald_DH_N"/>
</dbReference>
<reference evidence="3 4" key="1">
    <citation type="submission" date="2020-08" db="EMBL/GenBank/DDBJ databases">
        <title>Genome sequencing of Purple Non-Sulfur Bacteria from various extreme environments.</title>
        <authorList>
            <person name="Mayer M."/>
        </authorList>
    </citation>
    <scope>NUCLEOTIDE SEQUENCE [LARGE SCALE GENOMIC DNA]</scope>
    <source>
        <strain evidence="3 4">2761</strain>
    </source>
</reference>
<dbReference type="GO" id="GO:0006210">
    <property type="term" value="P:thymine catabolic process"/>
    <property type="evidence" value="ECO:0007669"/>
    <property type="project" value="TreeGrafter"/>
</dbReference>
<dbReference type="InterPro" id="IPR015590">
    <property type="entry name" value="Aldehyde_DH_dom"/>
</dbReference>
<dbReference type="EMBL" id="JACIGE010000005">
    <property type="protein sequence ID" value="MBB4247467.1"/>
    <property type="molecule type" value="Genomic_DNA"/>
</dbReference>